<dbReference type="AlphaFoldDB" id="A0A9D1LRZ2"/>
<comment type="similarity">
    <text evidence="1">Belongs to the glycosyl hydrolase 38 family.</text>
</comment>
<dbReference type="PANTHER" id="PTHR46017">
    <property type="entry name" value="ALPHA-MANNOSIDASE 2C1"/>
    <property type="match status" value="1"/>
</dbReference>
<dbReference type="InterPro" id="IPR028995">
    <property type="entry name" value="Glyco_hydro_57/38_cen_sf"/>
</dbReference>
<dbReference type="PANTHER" id="PTHR46017:SF1">
    <property type="entry name" value="ALPHA-MANNOSIDASE 2C1"/>
    <property type="match status" value="1"/>
</dbReference>
<dbReference type="InterPro" id="IPR027291">
    <property type="entry name" value="Glyco_hydro_38_N_sf"/>
</dbReference>
<dbReference type="InterPro" id="IPR011682">
    <property type="entry name" value="Glyco_hydro_38_C"/>
</dbReference>
<protein>
    <submittedName>
        <fullName evidence="6">Alpha-mannosidase</fullName>
    </submittedName>
</protein>
<dbReference type="EMBL" id="DVNK01000039">
    <property type="protein sequence ID" value="HIU46887.1"/>
    <property type="molecule type" value="Genomic_DNA"/>
</dbReference>
<evidence type="ECO:0000313" key="6">
    <source>
        <dbReference type="EMBL" id="HIU46887.1"/>
    </source>
</evidence>
<proteinExistence type="inferred from homology"/>
<dbReference type="CDD" id="cd10789">
    <property type="entry name" value="GH38N_AMII_ER_cytosolic"/>
    <property type="match status" value="1"/>
</dbReference>
<dbReference type="InterPro" id="IPR011013">
    <property type="entry name" value="Gal_mutarotase_sf_dom"/>
</dbReference>
<dbReference type="Pfam" id="PF17677">
    <property type="entry name" value="Glyco_hydro38C2"/>
    <property type="match status" value="1"/>
</dbReference>
<keyword evidence="2" id="KW-0479">Metal-binding</keyword>
<dbReference type="Pfam" id="PF09261">
    <property type="entry name" value="Alpha-mann_mid"/>
    <property type="match status" value="1"/>
</dbReference>
<evidence type="ECO:0000313" key="7">
    <source>
        <dbReference type="Proteomes" id="UP000824123"/>
    </source>
</evidence>
<keyword evidence="4" id="KW-0326">Glycosidase</keyword>
<reference evidence="6" key="2">
    <citation type="journal article" date="2021" name="PeerJ">
        <title>Extensive microbial diversity within the chicken gut microbiome revealed by metagenomics and culture.</title>
        <authorList>
            <person name="Gilroy R."/>
            <person name="Ravi A."/>
            <person name="Getino M."/>
            <person name="Pursley I."/>
            <person name="Horton D.L."/>
            <person name="Alikhan N.F."/>
            <person name="Baker D."/>
            <person name="Gharbi K."/>
            <person name="Hall N."/>
            <person name="Watson M."/>
            <person name="Adriaenssens E.M."/>
            <person name="Foster-Nyarko E."/>
            <person name="Jarju S."/>
            <person name="Secka A."/>
            <person name="Antonio M."/>
            <person name="Oren A."/>
            <person name="Chaudhuri R.R."/>
            <person name="La Ragione R."/>
            <person name="Hildebrand F."/>
            <person name="Pallen M.J."/>
        </authorList>
    </citation>
    <scope>NUCLEOTIDE SEQUENCE</scope>
    <source>
        <strain evidence="6">ChiSxjej2B14-8506</strain>
    </source>
</reference>
<feature type="domain" description="Glycoside hydrolase family 38 central" evidence="5">
    <location>
        <begin position="519"/>
        <end position="596"/>
    </location>
</feature>
<gene>
    <name evidence="6" type="ORF">IAC59_06475</name>
</gene>
<dbReference type="InterPro" id="IPR041147">
    <property type="entry name" value="GH38_C"/>
</dbReference>
<evidence type="ECO:0000256" key="1">
    <source>
        <dbReference type="ARBA" id="ARBA00009792"/>
    </source>
</evidence>
<evidence type="ECO:0000259" key="5">
    <source>
        <dbReference type="SMART" id="SM00872"/>
    </source>
</evidence>
<dbReference type="GO" id="GO:0009313">
    <property type="term" value="P:oligosaccharide catabolic process"/>
    <property type="evidence" value="ECO:0007669"/>
    <property type="project" value="TreeGrafter"/>
</dbReference>
<dbReference type="InterPro" id="IPR037094">
    <property type="entry name" value="Glyco_hydro_38_cen_sf"/>
</dbReference>
<evidence type="ECO:0000256" key="4">
    <source>
        <dbReference type="ARBA" id="ARBA00023295"/>
    </source>
</evidence>
<sequence length="1036" mass="117669">MMEMELLDRRVERLLREIKTLACERARDVADIEIALRQASLDDASVGQWQPFANGGEWGGEQRWWDFRFTARVPEGYTGKQLRLELTTGCEGAWDATNPQFEVFINGELRQAVDTNHTEVLLGEGVAADASFDVYLKAYCQTDAGRHARLYARTVEVAPNVLGLYYDVRVPLEAVALLPRESRTRLNALEAMSDSLNCLDLRDPGSEAFYASVDAARECMQREYYEALCAREPEVIANCVGHTHIDVAWLWDLEQTRHKAVRSFATVLELMRRYPEYVFMSSQPVLYKFVKEDAPALYDQIKQRIAEGRWECEGGMWLEADCNLAGGEALVRQLLHGKEYFRKEFGKDNRILWLPDVFGYSAALPQILKKSGIDYFMTTKLSWSEYNKTPYDTFMWKGLDGSEVLTHFIPTRDLVGDEHHSLTHFTTYNGDITPMQIAGGWNRFQQKGLDNQFLVSYGFGDGGGGPTEKMLEYQRRMAHQLPGMPRTRPSTARKFFEELDARVRDNRRLPKWSGELYLEYHRGTYTAMAKNKRNNRKIEIELREVELWSTLAARLGVEYPEAELHDIWERALTLQFHDILPGSSIKKVYDDSDEIYADCFKRLAALKQAAQAAISAQAAGNIVAFNSLSEARDDVLWFDAPEGVTALRDAAGNEYPVQRTPKGCCAAVCGVPAMGAKSFEYVYGEASADKLDVTDKRFDTPYFAGEFGPAARIVSLIDKRNGRQVAREPLNRIVCYENKPHNYDAWDINIYYTEHSWEVDDLRSLEVVSNGPVLAMLRAEFAYEHSTIEQYILLYRTLPRIDFDTRVQWNEKQYMLKAHFPVDVFYNSATYDVQYGNVTRATHKNTSWDVARFESCHHKWMDVSEAGYGVAVLNDCKYGCSIDEHSMALTLLKSSTHPNPEADQCEHVFTYSLMPHMGDWRVGGVVRQAYGLNMPMTTCAAGGAGDLRATADEFAVDAPGVLVEAVKRQLDGVNTIVRMYECYGARTQATLRLGVPAKRAYLTDLMENVEREVPVVDGSVTLEFKPYEILTVMLEG</sequence>
<dbReference type="InterPro" id="IPR000602">
    <property type="entry name" value="Glyco_hydro_38_N"/>
</dbReference>
<dbReference type="GO" id="GO:0046872">
    <property type="term" value="F:metal ion binding"/>
    <property type="evidence" value="ECO:0007669"/>
    <property type="project" value="UniProtKB-KW"/>
</dbReference>
<dbReference type="Gene3D" id="2.60.40.2220">
    <property type="match status" value="1"/>
</dbReference>
<evidence type="ECO:0000256" key="3">
    <source>
        <dbReference type="ARBA" id="ARBA00022801"/>
    </source>
</evidence>
<organism evidence="6 7">
    <name type="scientific">Candidatus Fimadaptatus faecigallinarum</name>
    <dbReference type="NCBI Taxonomy" id="2840814"/>
    <lineage>
        <taxon>Bacteria</taxon>
        <taxon>Bacillati</taxon>
        <taxon>Bacillota</taxon>
        <taxon>Clostridia</taxon>
        <taxon>Eubacteriales</taxon>
        <taxon>Candidatus Fimadaptatus</taxon>
    </lineage>
</organism>
<name>A0A9D1LRZ2_9FIRM</name>
<comment type="caution">
    <text evidence="6">The sequence shown here is derived from an EMBL/GenBank/DDBJ whole genome shotgun (WGS) entry which is preliminary data.</text>
</comment>
<dbReference type="Pfam" id="PF01074">
    <property type="entry name" value="Glyco_hydro_38N"/>
    <property type="match status" value="1"/>
</dbReference>
<dbReference type="FunFam" id="2.70.98.30:FF:000010">
    <property type="entry name" value="Cytosolic alpha-mannosidase"/>
    <property type="match status" value="1"/>
</dbReference>
<dbReference type="InterPro" id="IPR011330">
    <property type="entry name" value="Glyco_hydro/deAcase_b/a-brl"/>
</dbReference>
<dbReference type="FunFam" id="1.20.1270.50:FF:000004">
    <property type="entry name" value="alpha-mannosidase 2C1 isoform X1"/>
    <property type="match status" value="1"/>
</dbReference>
<dbReference type="Gene3D" id="3.20.110.10">
    <property type="entry name" value="Glycoside hydrolase 38, N terminal domain"/>
    <property type="match status" value="1"/>
</dbReference>
<dbReference type="GO" id="GO:0030246">
    <property type="term" value="F:carbohydrate binding"/>
    <property type="evidence" value="ECO:0007669"/>
    <property type="project" value="InterPro"/>
</dbReference>
<dbReference type="FunFam" id="3.20.110.10:FF:000002">
    <property type="entry name" value="alpha-mannosidase 2C1 isoform X1"/>
    <property type="match status" value="1"/>
</dbReference>
<dbReference type="Pfam" id="PF07748">
    <property type="entry name" value="Glyco_hydro_38C"/>
    <property type="match status" value="1"/>
</dbReference>
<dbReference type="SMART" id="SM00872">
    <property type="entry name" value="Alpha-mann_mid"/>
    <property type="match status" value="1"/>
</dbReference>
<dbReference type="InterPro" id="IPR015341">
    <property type="entry name" value="Glyco_hydro_38_cen"/>
</dbReference>
<accession>A0A9D1LRZ2</accession>
<keyword evidence="3" id="KW-0378">Hydrolase</keyword>
<reference evidence="6" key="1">
    <citation type="submission" date="2020-10" db="EMBL/GenBank/DDBJ databases">
        <authorList>
            <person name="Gilroy R."/>
        </authorList>
    </citation>
    <scope>NUCLEOTIDE SEQUENCE</scope>
    <source>
        <strain evidence="6">ChiSxjej2B14-8506</strain>
    </source>
</reference>
<dbReference type="SUPFAM" id="SSF88713">
    <property type="entry name" value="Glycoside hydrolase/deacetylase"/>
    <property type="match status" value="1"/>
</dbReference>
<dbReference type="Gene3D" id="2.70.98.30">
    <property type="entry name" value="Golgi alpha-mannosidase II, domain 4"/>
    <property type="match status" value="1"/>
</dbReference>
<dbReference type="GO" id="GO:0004559">
    <property type="term" value="F:alpha-mannosidase activity"/>
    <property type="evidence" value="ECO:0007669"/>
    <property type="project" value="InterPro"/>
</dbReference>
<dbReference type="Gene3D" id="1.20.1270.50">
    <property type="entry name" value="Glycoside hydrolase family 38, central domain"/>
    <property type="match status" value="1"/>
</dbReference>
<dbReference type="GO" id="GO:0006013">
    <property type="term" value="P:mannose metabolic process"/>
    <property type="evidence" value="ECO:0007669"/>
    <property type="project" value="InterPro"/>
</dbReference>
<dbReference type="Proteomes" id="UP000824123">
    <property type="component" value="Unassembled WGS sequence"/>
</dbReference>
<evidence type="ECO:0000256" key="2">
    <source>
        <dbReference type="ARBA" id="ARBA00022723"/>
    </source>
</evidence>
<dbReference type="SUPFAM" id="SSF88688">
    <property type="entry name" value="Families 57/38 glycoside transferase middle domain"/>
    <property type="match status" value="1"/>
</dbReference>
<dbReference type="SUPFAM" id="SSF74650">
    <property type="entry name" value="Galactose mutarotase-like"/>
    <property type="match status" value="1"/>
</dbReference>